<accession>A0A9P5YN51</accession>
<evidence type="ECO:0000256" key="7">
    <source>
        <dbReference type="ARBA" id="ARBA00023004"/>
    </source>
</evidence>
<dbReference type="CDD" id="cd11065">
    <property type="entry name" value="CYP64-like"/>
    <property type="match status" value="1"/>
</dbReference>
<keyword evidence="8 10" id="KW-0503">Monooxygenase</keyword>
<proteinExistence type="inferred from homology"/>
<gene>
    <name evidence="12" type="ORF">BDN70DRAFT_844114</name>
</gene>
<evidence type="ECO:0000256" key="6">
    <source>
        <dbReference type="ARBA" id="ARBA00023002"/>
    </source>
</evidence>
<dbReference type="GO" id="GO:0004497">
    <property type="term" value="F:monooxygenase activity"/>
    <property type="evidence" value="ECO:0007669"/>
    <property type="project" value="UniProtKB-KW"/>
</dbReference>
<evidence type="ECO:0000256" key="10">
    <source>
        <dbReference type="RuleBase" id="RU000461"/>
    </source>
</evidence>
<dbReference type="GO" id="GO:0005506">
    <property type="term" value="F:iron ion binding"/>
    <property type="evidence" value="ECO:0007669"/>
    <property type="project" value="InterPro"/>
</dbReference>
<evidence type="ECO:0000313" key="12">
    <source>
        <dbReference type="EMBL" id="KAF9472832.1"/>
    </source>
</evidence>
<evidence type="ECO:0000256" key="4">
    <source>
        <dbReference type="ARBA" id="ARBA00022617"/>
    </source>
</evidence>
<keyword evidence="13" id="KW-1185">Reference proteome</keyword>
<dbReference type="Gene3D" id="1.10.630.10">
    <property type="entry name" value="Cytochrome P450"/>
    <property type="match status" value="1"/>
</dbReference>
<organism evidence="12 13">
    <name type="scientific">Pholiota conissans</name>
    <dbReference type="NCBI Taxonomy" id="109636"/>
    <lineage>
        <taxon>Eukaryota</taxon>
        <taxon>Fungi</taxon>
        <taxon>Dikarya</taxon>
        <taxon>Basidiomycota</taxon>
        <taxon>Agaricomycotina</taxon>
        <taxon>Agaricomycetes</taxon>
        <taxon>Agaricomycetidae</taxon>
        <taxon>Agaricales</taxon>
        <taxon>Agaricineae</taxon>
        <taxon>Strophariaceae</taxon>
        <taxon>Pholiota</taxon>
    </lineage>
</organism>
<keyword evidence="11" id="KW-0812">Transmembrane</keyword>
<feature type="transmembrane region" description="Helical" evidence="11">
    <location>
        <begin position="16"/>
        <end position="34"/>
    </location>
</feature>
<evidence type="ECO:0000256" key="11">
    <source>
        <dbReference type="SAM" id="Phobius"/>
    </source>
</evidence>
<keyword evidence="7 9" id="KW-0408">Iron</keyword>
<dbReference type="AlphaFoldDB" id="A0A9P5YN51"/>
<dbReference type="Proteomes" id="UP000807469">
    <property type="component" value="Unassembled WGS sequence"/>
</dbReference>
<feature type="binding site" description="axial binding residue" evidence="9">
    <location>
        <position position="444"/>
    </location>
    <ligand>
        <name>heme</name>
        <dbReference type="ChEBI" id="CHEBI:30413"/>
    </ligand>
    <ligandPart>
        <name>Fe</name>
        <dbReference type="ChEBI" id="CHEBI:18248"/>
    </ligandPart>
</feature>
<sequence>MVNMPILNLNHDIPPMILWTFACVIALTWALIWTRQHFKYGTRYPPSPPGYALFTNGRKDCPVPPLWCACLEWGKTYGNILFLQAFFTRPIVALNSLEDATELLGKRSHNYSSRPKIPMYELMGYTFTTGVKFYGAELRYHRRILEREFRHDAALLYRPVQTEKMIDALYELLTTPEDFIAHIKTYAAAIILSAMYGYDVSPKEDKFVILSESSDRAFSEGPSSKWTINTFPFLRHVPSWVPGAGFKRYASSVRSVLREQLIAPYQFVVESLCHTEKDYDILQQVTASGYNGLYVFKSGVGTVRFITNEWTASSITNFLIAMVTFPEVQTRAQLEIDNVTGGTRLPDYSDLPLLPYIEAMFREVLRWKPIVPLGLPHICKEEDIYNEYYIPKETLVHPNIWAMTRDPTKYIDAENFNSDRFLNDAGKLNDDRVEYAFGFGRRICPGQHLASASVWLAMATILSMFTIGKMKDAFGDDIPLEVKFTENGILSYPLPFKCTIKPRSDKARQLILEAYKMARN</sequence>
<keyword evidence="4 9" id="KW-0349">Heme</keyword>
<dbReference type="Pfam" id="PF00067">
    <property type="entry name" value="p450"/>
    <property type="match status" value="1"/>
</dbReference>
<comment type="similarity">
    <text evidence="3 10">Belongs to the cytochrome P450 family.</text>
</comment>
<feature type="transmembrane region" description="Helical" evidence="11">
    <location>
        <begin position="449"/>
        <end position="467"/>
    </location>
</feature>
<protein>
    <submittedName>
        <fullName evidence="12">Cytochrome P450</fullName>
    </submittedName>
</protein>
<evidence type="ECO:0000256" key="5">
    <source>
        <dbReference type="ARBA" id="ARBA00022723"/>
    </source>
</evidence>
<evidence type="ECO:0000256" key="1">
    <source>
        <dbReference type="ARBA" id="ARBA00001971"/>
    </source>
</evidence>
<keyword evidence="5 9" id="KW-0479">Metal-binding</keyword>
<dbReference type="OrthoDB" id="2789670at2759"/>
<keyword evidence="11" id="KW-1133">Transmembrane helix</keyword>
<dbReference type="PRINTS" id="PR00463">
    <property type="entry name" value="EP450I"/>
</dbReference>
<evidence type="ECO:0000256" key="9">
    <source>
        <dbReference type="PIRSR" id="PIRSR602401-1"/>
    </source>
</evidence>
<dbReference type="InterPro" id="IPR036396">
    <property type="entry name" value="Cyt_P450_sf"/>
</dbReference>
<dbReference type="PANTHER" id="PTHR46300:SF7">
    <property type="entry name" value="P450, PUTATIVE (EUROFUNG)-RELATED"/>
    <property type="match status" value="1"/>
</dbReference>
<dbReference type="SUPFAM" id="SSF48264">
    <property type="entry name" value="Cytochrome P450"/>
    <property type="match status" value="1"/>
</dbReference>
<dbReference type="InterPro" id="IPR002401">
    <property type="entry name" value="Cyt_P450_E_grp-I"/>
</dbReference>
<keyword evidence="11" id="KW-0472">Membrane</keyword>
<comment type="cofactor">
    <cofactor evidence="1 9">
        <name>heme</name>
        <dbReference type="ChEBI" id="CHEBI:30413"/>
    </cofactor>
</comment>
<evidence type="ECO:0000256" key="8">
    <source>
        <dbReference type="ARBA" id="ARBA00023033"/>
    </source>
</evidence>
<dbReference type="GO" id="GO:0020037">
    <property type="term" value="F:heme binding"/>
    <property type="evidence" value="ECO:0007669"/>
    <property type="project" value="InterPro"/>
</dbReference>
<dbReference type="InterPro" id="IPR001128">
    <property type="entry name" value="Cyt_P450"/>
</dbReference>
<keyword evidence="6 10" id="KW-0560">Oxidoreductase</keyword>
<dbReference type="EMBL" id="MU155493">
    <property type="protein sequence ID" value="KAF9472832.1"/>
    <property type="molecule type" value="Genomic_DNA"/>
</dbReference>
<evidence type="ECO:0000313" key="13">
    <source>
        <dbReference type="Proteomes" id="UP000807469"/>
    </source>
</evidence>
<dbReference type="PANTHER" id="PTHR46300">
    <property type="entry name" value="P450, PUTATIVE (EUROFUNG)-RELATED-RELATED"/>
    <property type="match status" value="1"/>
</dbReference>
<dbReference type="InterPro" id="IPR017972">
    <property type="entry name" value="Cyt_P450_CS"/>
</dbReference>
<evidence type="ECO:0000256" key="2">
    <source>
        <dbReference type="ARBA" id="ARBA00005179"/>
    </source>
</evidence>
<name>A0A9P5YN51_9AGAR</name>
<evidence type="ECO:0000256" key="3">
    <source>
        <dbReference type="ARBA" id="ARBA00010617"/>
    </source>
</evidence>
<dbReference type="GO" id="GO:0016705">
    <property type="term" value="F:oxidoreductase activity, acting on paired donors, with incorporation or reduction of molecular oxygen"/>
    <property type="evidence" value="ECO:0007669"/>
    <property type="project" value="InterPro"/>
</dbReference>
<comment type="pathway">
    <text evidence="2">Secondary metabolite biosynthesis.</text>
</comment>
<dbReference type="InterPro" id="IPR050364">
    <property type="entry name" value="Cytochrome_P450_fung"/>
</dbReference>
<comment type="caution">
    <text evidence="12">The sequence shown here is derived from an EMBL/GenBank/DDBJ whole genome shotgun (WGS) entry which is preliminary data.</text>
</comment>
<dbReference type="PROSITE" id="PS00086">
    <property type="entry name" value="CYTOCHROME_P450"/>
    <property type="match status" value="1"/>
</dbReference>
<reference evidence="12" key="1">
    <citation type="submission" date="2020-11" db="EMBL/GenBank/DDBJ databases">
        <authorList>
            <consortium name="DOE Joint Genome Institute"/>
            <person name="Ahrendt S."/>
            <person name="Riley R."/>
            <person name="Andreopoulos W."/>
            <person name="Labutti K."/>
            <person name="Pangilinan J."/>
            <person name="Ruiz-Duenas F.J."/>
            <person name="Barrasa J.M."/>
            <person name="Sanchez-Garcia M."/>
            <person name="Camarero S."/>
            <person name="Miyauchi S."/>
            <person name="Serrano A."/>
            <person name="Linde D."/>
            <person name="Babiker R."/>
            <person name="Drula E."/>
            <person name="Ayuso-Fernandez I."/>
            <person name="Pacheco R."/>
            <person name="Padilla G."/>
            <person name="Ferreira P."/>
            <person name="Barriuso J."/>
            <person name="Kellner H."/>
            <person name="Castanera R."/>
            <person name="Alfaro M."/>
            <person name="Ramirez L."/>
            <person name="Pisabarro A.G."/>
            <person name="Kuo A."/>
            <person name="Tritt A."/>
            <person name="Lipzen A."/>
            <person name="He G."/>
            <person name="Yan M."/>
            <person name="Ng V."/>
            <person name="Cullen D."/>
            <person name="Martin F."/>
            <person name="Rosso M.-N."/>
            <person name="Henrissat B."/>
            <person name="Hibbett D."/>
            <person name="Martinez A.T."/>
            <person name="Grigoriev I.V."/>
        </authorList>
    </citation>
    <scope>NUCLEOTIDE SEQUENCE</scope>
    <source>
        <strain evidence="12">CIRM-BRFM 674</strain>
    </source>
</reference>
<dbReference type="PRINTS" id="PR00385">
    <property type="entry name" value="P450"/>
</dbReference>